<comment type="caution">
    <text evidence="2">The sequence shown here is derived from an EMBL/GenBank/DDBJ whole genome shotgun (WGS) entry which is preliminary data.</text>
</comment>
<sequence length="144" mass="16423">MGKSGPGRDHVSLIVQHKRPLWIRVIELVITAAAWLYLIATATLLVSASFGIDASWKDVVLVVFHVDEKDIRNLVILLGFFLGAAALGQWIWSGYNYTKYGSLRRRKFPISVESGEIADFFSLSEEEVRRMQEEQVIILKERIF</sequence>
<reference evidence="2" key="1">
    <citation type="submission" date="2022-07" db="EMBL/GenBank/DDBJ databases">
        <authorList>
            <person name="Li W.-J."/>
            <person name="Deng Q.-Q."/>
        </authorList>
    </citation>
    <scope>NUCLEOTIDE SEQUENCE</scope>
    <source>
        <strain evidence="2">SYSU M60031</strain>
    </source>
</reference>
<dbReference type="Proteomes" id="UP001156102">
    <property type="component" value="Unassembled WGS sequence"/>
</dbReference>
<protein>
    <submittedName>
        <fullName evidence="2">Poly-beta-1,6-N-acetyl-D-glucosamine biosynthesis protein PgaD</fullName>
    </submittedName>
</protein>
<evidence type="ECO:0000256" key="1">
    <source>
        <dbReference type="SAM" id="Phobius"/>
    </source>
</evidence>
<feature type="transmembrane region" description="Helical" evidence="1">
    <location>
        <begin position="71"/>
        <end position="97"/>
    </location>
</feature>
<dbReference type="RefSeq" id="WP_254757940.1">
    <property type="nucleotide sequence ID" value="NZ_JANCLT010000002.1"/>
</dbReference>
<dbReference type="InterPro" id="IPR023829">
    <property type="entry name" value="PGA_PgaD"/>
</dbReference>
<feature type="transmembrane region" description="Helical" evidence="1">
    <location>
        <begin position="21"/>
        <end position="51"/>
    </location>
</feature>
<dbReference type="GO" id="GO:0043709">
    <property type="term" value="P:cell adhesion involved in single-species biofilm formation"/>
    <property type="evidence" value="ECO:0007669"/>
    <property type="project" value="InterPro"/>
</dbReference>
<dbReference type="NCBIfam" id="TIGR03940">
    <property type="entry name" value="PGA_PgaD"/>
    <property type="match status" value="1"/>
</dbReference>
<keyword evidence="1" id="KW-0472">Membrane</keyword>
<keyword evidence="3" id="KW-1185">Reference proteome</keyword>
<proteinExistence type="predicted"/>
<organism evidence="2 3">
    <name type="scientific">Ectobacillus ponti</name>
    <dbReference type="NCBI Taxonomy" id="2961894"/>
    <lineage>
        <taxon>Bacteria</taxon>
        <taxon>Bacillati</taxon>
        <taxon>Bacillota</taxon>
        <taxon>Bacilli</taxon>
        <taxon>Bacillales</taxon>
        <taxon>Bacillaceae</taxon>
        <taxon>Ectobacillus</taxon>
    </lineage>
</organism>
<name>A0AA41X321_9BACI</name>
<keyword evidence="1" id="KW-0812">Transmembrane</keyword>
<gene>
    <name evidence="2" type="primary">pgaD</name>
    <name evidence="2" type="ORF">NK662_05735</name>
</gene>
<accession>A0AA41X321</accession>
<dbReference type="Pfam" id="PF13994">
    <property type="entry name" value="PgaD"/>
    <property type="match status" value="1"/>
</dbReference>
<keyword evidence="1" id="KW-1133">Transmembrane helix</keyword>
<dbReference type="AlphaFoldDB" id="A0AA41X321"/>
<dbReference type="EMBL" id="JANCLT010000002">
    <property type="protein sequence ID" value="MCP8968039.1"/>
    <property type="molecule type" value="Genomic_DNA"/>
</dbReference>
<evidence type="ECO:0000313" key="2">
    <source>
        <dbReference type="EMBL" id="MCP8968039.1"/>
    </source>
</evidence>
<evidence type="ECO:0000313" key="3">
    <source>
        <dbReference type="Proteomes" id="UP001156102"/>
    </source>
</evidence>